<sequence length="228" mass="26357">MEEFDVEKDTTDKYTLRGRVFSQIREGILSGKYKSGDELKESTIGQELGVSRTPVREALRQLELEGLVKIIPNKGAYVNGLSSKDLKDIYSIRSYLEGLCARWACANITEEQIEDLEEIIYLSDFHAQKMHHEQLLELDNKFHDVLYEASNSKMLKHLLKDFHHYVQRVRKTTLSAMERAIESNQEHKAILEALKEKNCDKAEELAHQHLLNTMANIEKQGLENLIQE</sequence>
<evidence type="ECO:0000259" key="4">
    <source>
        <dbReference type="PROSITE" id="PS50949"/>
    </source>
</evidence>
<dbReference type="SMART" id="SM00895">
    <property type="entry name" value="FCD"/>
    <property type="match status" value="1"/>
</dbReference>
<dbReference type="InterPro" id="IPR000524">
    <property type="entry name" value="Tscrpt_reg_HTH_GntR"/>
</dbReference>
<dbReference type="STRING" id="37658.SAMN05661086_01444"/>
<keyword evidence="3" id="KW-0804">Transcription</keyword>
<dbReference type="PANTHER" id="PTHR43537:SF24">
    <property type="entry name" value="GLUCONATE OPERON TRANSCRIPTIONAL REPRESSOR"/>
    <property type="match status" value="1"/>
</dbReference>
<accession>A0A1I6J868</accession>
<feature type="domain" description="HTH gntR-type" evidence="4">
    <location>
        <begin position="14"/>
        <end position="81"/>
    </location>
</feature>
<dbReference type="CDD" id="cd07377">
    <property type="entry name" value="WHTH_GntR"/>
    <property type="match status" value="1"/>
</dbReference>
<dbReference type="Pfam" id="PF07729">
    <property type="entry name" value="FCD"/>
    <property type="match status" value="1"/>
</dbReference>
<keyword evidence="6" id="KW-1185">Reference proteome</keyword>
<dbReference type="SUPFAM" id="SSF48008">
    <property type="entry name" value="GntR ligand-binding domain-like"/>
    <property type="match status" value="1"/>
</dbReference>
<name>A0A1I6J868_9FIRM</name>
<keyword evidence="2 5" id="KW-0238">DNA-binding</keyword>
<evidence type="ECO:0000313" key="6">
    <source>
        <dbReference type="Proteomes" id="UP000199659"/>
    </source>
</evidence>
<protein>
    <submittedName>
        <fullName evidence="5">DNA-binding transcriptional regulator, GntR family</fullName>
    </submittedName>
</protein>
<keyword evidence="1" id="KW-0805">Transcription regulation</keyword>
<dbReference type="Pfam" id="PF00392">
    <property type="entry name" value="GntR"/>
    <property type="match status" value="1"/>
</dbReference>
<dbReference type="SMART" id="SM00345">
    <property type="entry name" value="HTH_GNTR"/>
    <property type="match status" value="1"/>
</dbReference>
<proteinExistence type="predicted"/>
<dbReference type="PRINTS" id="PR00035">
    <property type="entry name" value="HTHGNTR"/>
</dbReference>
<evidence type="ECO:0000256" key="1">
    <source>
        <dbReference type="ARBA" id="ARBA00023015"/>
    </source>
</evidence>
<dbReference type="PANTHER" id="PTHR43537">
    <property type="entry name" value="TRANSCRIPTIONAL REGULATOR, GNTR FAMILY"/>
    <property type="match status" value="1"/>
</dbReference>
<dbReference type="RefSeq" id="WP_092560022.1">
    <property type="nucleotide sequence ID" value="NZ_FOYZ01000005.1"/>
</dbReference>
<dbReference type="Proteomes" id="UP000199659">
    <property type="component" value="Unassembled WGS sequence"/>
</dbReference>
<dbReference type="EMBL" id="FOYZ01000005">
    <property type="protein sequence ID" value="SFR75158.1"/>
    <property type="molecule type" value="Genomic_DNA"/>
</dbReference>
<dbReference type="SUPFAM" id="SSF46785">
    <property type="entry name" value="Winged helix' DNA-binding domain"/>
    <property type="match status" value="1"/>
</dbReference>
<dbReference type="OrthoDB" id="9781630at2"/>
<evidence type="ECO:0000313" key="5">
    <source>
        <dbReference type="EMBL" id="SFR75158.1"/>
    </source>
</evidence>
<dbReference type="GO" id="GO:0003677">
    <property type="term" value="F:DNA binding"/>
    <property type="evidence" value="ECO:0007669"/>
    <property type="project" value="UniProtKB-KW"/>
</dbReference>
<dbReference type="Gene3D" id="1.10.10.10">
    <property type="entry name" value="Winged helix-like DNA-binding domain superfamily/Winged helix DNA-binding domain"/>
    <property type="match status" value="1"/>
</dbReference>
<dbReference type="InterPro" id="IPR008920">
    <property type="entry name" value="TF_FadR/GntR_C"/>
</dbReference>
<dbReference type="InterPro" id="IPR036390">
    <property type="entry name" value="WH_DNA-bd_sf"/>
</dbReference>
<evidence type="ECO:0000256" key="3">
    <source>
        <dbReference type="ARBA" id="ARBA00023163"/>
    </source>
</evidence>
<organism evidence="5 6">
    <name type="scientific">Anaeromicropila populeti</name>
    <dbReference type="NCBI Taxonomy" id="37658"/>
    <lineage>
        <taxon>Bacteria</taxon>
        <taxon>Bacillati</taxon>
        <taxon>Bacillota</taxon>
        <taxon>Clostridia</taxon>
        <taxon>Lachnospirales</taxon>
        <taxon>Lachnospiraceae</taxon>
        <taxon>Anaeromicropila</taxon>
    </lineage>
</organism>
<dbReference type="InterPro" id="IPR036388">
    <property type="entry name" value="WH-like_DNA-bd_sf"/>
</dbReference>
<dbReference type="Gene3D" id="1.20.120.530">
    <property type="entry name" value="GntR ligand-binding domain-like"/>
    <property type="match status" value="1"/>
</dbReference>
<dbReference type="AlphaFoldDB" id="A0A1I6J868"/>
<dbReference type="PROSITE" id="PS50949">
    <property type="entry name" value="HTH_GNTR"/>
    <property type="match status" value="1"/>
</dbReference>
<dbReference type="InterPro" id="IPR011711">
    <property type="entry name" value="GntR_C"/>
</dbReference>
<reference evidence="5 6" key="1">
    <citation type="submission" date="2016-10" db="EMBL/GenBank/DDBJ databases">
        <authorList>
            <person name="de Groot N.N."/>
        </authorList>
    </citation>
    <scope>NUCLEOTIDE SEQUENCE [LARGE SCALE GENOMIC DNA]</scope>
    <source>
        <strain evidence="5 6">743A</strain>
    </source>
</reference>
<dbReference type="GO" id="GO:0003700">
    <property type="term" value="F:DNA-binding transcription factor activity"/>
    <property type="evidence" value="ECO:0007669"/>
    <property type="project" value="InterPro"/>
</dbReference>
<gene>
    <name evidence="5" type="ORF">SAMN05661086_01444</name>
</gene>
<evidence type="ECO:0000256" key="2">
    <source>
        <dbReference type="ARBA" id="ARBA00023125"/>
    </source>
</evidence>